<dbReference type="PROSITE" id="PS51257">
    <property type="entry name" value="PROKAR_LIPOPROTEIN"/>
    <property type="match status" value="1"/>
</dbReference>
<evidence type="ECO:0008006" key="4">
    <source>
        <dbReference type="Google" id="ProtNLM"/>
    </source>
</evidence>
<gene>
    <name evidence="2" type="ORF">M666_12320</name>
</gene>
<dbReference type="Proteomes" id="UP000030786">
    <property type="component" value="Chromosome"/>
</dbReference>
<dbReference type="Pfam" id="PF17963">
    <property type="entry name" value="Big_9"/>
    <property type="match status" value="2"/>
</dbReference>
<dbReference type="InterPro" id="IPR011050">
    <property type="entry name" value="Pectin_lyase_fold/virulence"/>
</dbReference>
<evidence type="ECO:0000313" key="3">
    <source>
        <dbReference type="Proteomes" id="UP000030786"/>
    </source>
</evidence>
<dbReference type="GeneID" id="78061524"/>
<evidence type="ECO:0000313" key="2">
    <source>
        <dbReference type="EMBL" id="AIZ42300.1"/>
    </source>
</evidence>
<evidence type="ECO:0000256" key="1">
    <source>
        <dbReference type="SAM" id="SignalP"/>
    </source>
</evidence>
<proteinExistence type="predicted"/>
<protein>
    <recommendedName>
        <fullName evidence="4">Right handed beta helix domain-containing protein</fullName>
    </recommendedName>
</protein>
<dbReference type="RefSeq" id="WP_029446087.1">
    <property type="nucleotide sequence ID" value="NZ_CP009976.1"/>
</dbReference>
<feature type="chain" id="PRO_5043616760" description="Right handed beta helix domain-containing protein" evidence="1">
    <location>
        <begin position="25"/>
        <end position="693"/>
    </location>
</feature>
<accession>A0AAU8RYT1</accession>
<keyword evidence="1" id="KW-0732">Signal</keyword>
<dbReference type="Gene3D" id="2.60.40.3440">
    <property type="match status" value="1"/>
</dbReference>
<dbReference type="KEGG" id="cbat:M666_12320"/>
<feature type="signal peptide" evidence="1">
    <location>
        <begin position="1"/>
        <end position="24"/>
    </location>
</feature>
<name>A0AAU8RYT1_9FLAO</name>
<sequence>MKIPHFTKCLGSLLTFALLTFSCSQDTETTFAELIVEETIATETITPEEEVTEEAAEPIIDYQKGTLVLSEDTKVALDITKGAEENSTSKKTYSLKSITQPKNGKTEMNNNNEIVYSPAADYNGDDSFSYTLNIQDSTETTVEQVNTFNITITPTKDVVDDVVTTTYETAKTIAPLANDTFAASSSVSITEISLANKGIAVLNSDNTITYTPNKATSGEDQIQYKTSITNSDASISTENGTLKVTILNNVQPTGANIKYVTTTGKSTNTGATEASAWSISHAFNTAKAGDIVYIKAGNYGAVNLVVKNSGNASNPIQFIGYKTNPGDIESSGSPTISYDSYKANGNKLNSNAMPLLSGNNSGIAIYLDRDYVSVNNIQISTYSTGLYSKGKYIKLKNIIGNNFGNQSSYNAYDGWGIMVFGDYSRIESCQIINATAEAIKLSDSDYSLVDYCKVYADNPVNPTDYYILLTGGTNNSIVRNSYAERDINLNHGGHGIALKDIAENNTIDNCTVKRTSFEFNFSGVKYNTLQNSYVYGVSTSALEWHARIGIFNGANNNNIKNVTIQDTWTAINWSDYDDGYVGPDGDRDEISCGYDNTFESLKIKNTNRIINIGEGSIFSAKAKRNTIRNSYFENFNAVVISNLGSEDIIFESCSFKTGNYLVVETKGIYQSYSKADITFNNCDWIDVNFTIPN</sequence>
<dbReference type="InterPro" id="IPR006626">
    <property type="entry name" value="PbH1"/>
</dbReference>
<dbReference type="SMART" id="SM00710">
    <property type="entry name" value="PbH1"/>
    <property type="match status" value="6"/>
</dbReference>
<organism evidence="2 3">
    <name type="scientific">Cellulophaga baltica 18</name>
    <dbReference type="NCBI Taxonomy" id="1348584"/>
    <lineage>
        <taxon>Bacteria</taxon>
        <taxon>Pseudomonadati</taxon>
        <taxon>Bacteroidota</taxon>
        <taxon>Flavobacteriia</taxon>
        <taxon>Flavobacteriales</taxon>
        <taxon>Flavobacteriaceae</taxon>
        <taxon>Cellulophaga</taxon>
    </lineage>
</organism>
<dbReference type="Gene3D" id="2.160.20.10">
    <property type="entry name" value="Single-stranded right-handed beta-helix, Pectin lyase-like"/>
    <property type="match status" value="1"/>
</dbReference>
<dbReference type="EMBL" id="CP009976">
    <property type="protein sequence ID" value="AIZ42300.1"/>
    <property type="molecule type" value="Genomic_DNA"/>
</dbReference>
<reference evidence="2 3" key="1">
    <citation type="journal article" date="2014" name="Environ. Microbiol.">
        <title>Contrasting genomic patterns and infection strategies of two co-existing Bacteroidetes podovirus genera.</title>
        <authorList>
            <person name="Holmfeldt K."/>
            <person name="Howard-Varona C."/>
            <person name="Solonenko N."/>
            <person name="Sullivan M.B."/>
        </authorList>
    </citation>
    <scope>NUCLEOTIDE SEQUENCE [LARGE SCALE GENOMIC DNA]</scope>
    <source>
        <strain evidence="2 3">18</strain>
    </source>
</reference>
<dbReference type="AlphaFoldDB" id="A0AAU8RYT1"/>
<dbReference type="SUPFAM" id="SSF51126">
    <property type="entry name" value="Pectin lyase-like"/>
    <property type="match status" value="1"/>
</dbReference>
<dbReference type="InterPro" id="IPR012334">
    <property type="entry name" value="Pectin_lyas_fold"/>
</dbReference>